<dbReference type="InterPro" id="IPR013103">
    <property type="entry name" value="RVT_2"/>
</dbReference>
<feature type="region of interest" description="Disordered" evidence="1">
    <location>
        <begin position="654"/>
        <end position="707"/>
    </location>
</feature>
<name>A0ABQ4ZS74_9ASTR</name>
<comment type="caution">
    <text evidence="3">The sequence shown here is derived from an EMBL/GenBank/DDBJ whole genome shotgun (WGS) entry which is preliminary data.</text>
</comment>
<feature type="compositionally biased region" description="Polar residues" evidence="1">
    <location>
        <begin position="1"/>
        <end position="11"/>
    </location>
</feature>
<feature type="compositionally biased region" description="Basic residues" evidence="1">
    <location>
        <begin position="687"/>
        <end position="701"/>
    </location>
</feature>
<evidence type="ECO:0000313" key="4">
    <source>
        <dbReference type="Proteomes" id="UP001151760"/>
    </source>
</evidence>
<sequence length="1127" mass="127137">MTPATSSSGLVTNPIPQQPYNPPPRDDWDHLFQPMFYEYFNPPTIVVSPVLVVTAPRAVDLADSHVSTSIDQDVPSTSIPTTQDQEHSLIISQSFEESPKTPYFHDDPLHESLHEDSTSHGSSSNVRPIHTPFESLGRWTKDHPIVNVKIDKFGGVLKNKARLVAQGFRQDEGIDFKESFELVARIEAIRIFDNPSHVYKLKKPLYGLKQAPPAWHDMLSSFLIPQLFSKGAVDPTLFTRKARNDLLLVQIYVDDIIFASTNTALCNEFANLMTTKFKMSMTEQMSFFLGLQISQSPRGTPMVEKNKLDEDLQGTSVDATLYRGMIGSLMYLTSSRPGLIYAVCLCARYQDTGMSLIAYADADHAGCQDTRRSTSGSAQFLVHVENGIVELYFVQTEYQLADIFTKPLPRERFNFLIEKLGMKPNDPTYQVVLDAHALTTCYPAFLIIAEVPVIYMHQFWNTVNKHKASYQFKIDNKRFYVNVEVFRQILHICPRISSQEFDEPLTEEEALSFICELGHSGEIKYITDVIVDHLHQPWRTFASIINKCLCGKDLAYQIDNKDTKKKDKMFYPRFTKIIIHHFLEKDKSISMRNKMFMHTAQDESILGTMRFVSRHEETQVYGAILPKSLKNQAMLDFVAYKTYYAIASGAEPLKSNKPKMKSDSTISFEETPSKKKPTKAKKDVPSKKKPASKPKPTKKKASVKDNRGKGLTVLLEVVLSEAAQVKEAHKKRNKDSHMLHASGSGDGVGSQPNVPDESKDKTTGTDEGIGAKPGVLDVPKYLSESENESWGDSGDDESNDDDSDEVTKDDDEDDVESDVNEDKEAIDSERTDSDDDENLNVNQNDDEEEEHKEEYSFEFNDDEEEYDELYKNVDVKSLDTEREKERKGDAKMTDADKNVSQEKDPIPETSTVHVTIAPLIIQPFSSIPQMTTPTPIPTTEQMTSSISALPDFASLLGFDQRVSALEQELSQVKQSYTAEFENKAQAEKEKYIDIIEKSVKEIIKDEVKSQLPQILPKEIYDFATPVIQSTINESLENVVLAKSSSQPQSTYEAATSLTEFEQKKIMLDKLEKTYSLKRGREDNDKDKDPPTRSDQGLKKRKTSKDAEPSRGSKSKESKSSSSKGSKS</sequence>
<gene>
    <name evidence="3" type="ORF">Tco_0774506</name>
</gene>
<accession>A0ABQ4ZS74</accession>
<feature type="region of interest" description="Disordered" evidence="1">
    <location>
        <begin position="1"/>
        <end position="27"/>
    </location>
</feature>
<evidence type="ECO:0000259" key="2">
    <source>
        <dbReference type="Pfam" id="PF07727"/>
    </source>
</evidence>
<feature type="compositionally biased region" description="Acidic residues" evidence="1">
    <location>
        <begin position="832"/>
        <end position="851"/>
    </location>
</feature>
<dbReference type="PANTHER" id="PTHR11439:SF495">
    <property type="entry name" value="REVERSE TRANSCRIPTASE, RNA-DEPENDENT DNA POLYMERASE-RELATED"/>
    <property type="match status" value="1"/>
</dbReference>
<feature type="domain" description="Reverse transcriptase Ty1/copia-type" evidence="2">
    <location>
        <begin position="194"/>
        <end position="305"/>
    </location>
</feature>
<evidence type="ECO:0000313" key="3">
    <source>
        <dbReference type="EMBL" id="GJS91870.1"/>
    </source>
</evidence>
<dbReference type="EMBL" id="BQNB010011539">
    <property type="protein sequence ID" value="GJS91870.1"/>
    <property type="molecule type" value="Genomic_DNA"/>
</dbReference>
<protein>
    <submittedName>
        <fullName evidence="3">Retrovirus-related pol polyprotein from transposon TNT 1-94</fullName>
    </submittedName>
</protein>
<organism evidence="3 4">
    <name type="scientific">Tanacetum coccineum</name>
    <dbReference type="NCBI Taxonomy" id="301880"/>
    <lineage>
        <taxon>Eukaryota</taxon>
        <taxon>Viridiplantae</taxon>
        <taxon>Streptophyta</taxon>
        <taxon>Embryophyta</taxon>
        <taxon>Tracheophyta</taxon>
        <taxon>Spermatophyta</taxon>
        <taxon>Magnoliopsida</taxon>
        <taxon>eudicotyledons</taxon>
        <taxon>Gunneridae</taxon>
        <taxon>Pentapetalae</taxon>
        <taxon>asterids</taxon>
        <taxon>campanulids</taxon>
        <taxon>Asterales</taxon>
        <taxon>Asteraceae</taxon>
        <taxon>Asteroideae</taxon>
        <taxon>Anthemideae</taxon>
        <taxon>Anthemidinae</taxon>
        <taxon>Tanacetum</taxon>
    </lineage>
</organism>
<feature type="compositionally biased region" description="Acidic residues" evidence="1">
    <location>
        <begin position="785"/>
        <end position="819"/>
    </location>
</feature>
<feature type="region of interest" description="Disordered" evidence="1">
    <location>
        <begin position="1071"/>
        <end position="1127"/>
    </location>
</feature>
<feature type="region of interest" description="Disordered" evidence="1">
    <location>
        <begin position="101"/>
        <end position="127"/>
    </location>
</feature>
<keyword evidence="4" id="KW-1185">Reference proteome</keyword>
<feature type="region of interest" description="Disordered" evidence="1">
    <location>
        <begin position="66"/>
        <end position="86"/>
    </location>
</feature>
<dbReference type="InterPro" id="IPR043502">
    <property type="entry name" value="DNA/RNA_pol_sf"/>
</dbReference>
<feature type="region of interest" description="Disordered" evidence="1">
    <location>
        <begin position="726"/>
        <end position="911"/>
    </location>
</feature>
<feature type="compositionally biased region" description="Basic and acidic residues" evidence="1">
    <location>
        <begin position="101"/>
        <end position="118"/>
    </location>
</feature>
<feature type="compositionally biased region" description="Basic and acidic residues" evidence="1">
    <location>
        <begin position="1071"/>
        <end position="1118"/>
    </location>
</feature>
<dbReference type="PANTHER" id="PTHR11439">
    <property type="entry name" value="GAG-POL-RELATED RETROTRANSPOSON"/>
    <property type="match status" value="1"/>
</dbReference>
<dbReference type="Pfam" id="PF07727">
    <property type="entry name" value="RVT_2"/>
    <property type="match status" value="1"/>
</dbReference>
<proteinExistence type="predicted"/>
<feature type="compositionally biased region" description="Polar residues" evidence="1">
    <location>
        <begin position="66"/>
        <end position="83"/>
    </location>
</feature>
<dbReference type="Proteomes" id="UP001151760">
    <property type="component" value="Unassembled WGS sequence"/>
</dbReference>
<dbReference type="SUPFAM" id="SSF56672">
    <property type="entry name" value="DNA/RNA polymerases"/>
    <property type="match status" value="1"/>
</dbReference>
<reference evidence="3" key="2">
    <citation type="submission" date="2022-01" db="EMBL/GenBank/DDBJ databases">
        <authorList>
            <person name="Yamashiro T."/>
            <person name="Shiraishi A."/>
            <person name="Satake H."/>
            <person name="Nakayama K."/>
        </authorList>
    </citation>
    <scope>NUCLEOTIDE SEQUENCE</scope>
</reference>
<reference evidence="3" key="1">
    <citation type="journal article" date="2022" name="Int. J. Mol. Sci.">
        <title>Draft Genome of Tanacetum Coccineum: Genomic Comparison of Closely Related Tanacetum-Family Plants.</title>
        <authorList>
            <person name="Yamashiro T."/>
            <person name="Shiraishi A."/>
            <person name="Nakayama K."/>
            <person name="Satake H."/>
        </authorList>
    </citation>
    <scope>NUCLEOTIDE SEQUENCE</scope>
</reference>
<feature type="compositionally biased region" description="Basic and acidic residues" evidence="1">
    <location>
        <begin position="868"/>
        <end position="906"/>
    </location>
</feature>
<evidence type="ECO:0000256" key="1">
    <source>
        <dbReference type="SAM" id="MobiDB-lite"/>
    </source>
</evidence>
<feature type="compositionally biased region" description="Basic and acidic residues" evidence="1">
    <location>
        <begin position="820"/>
        <end position="831"/>
    </location>
</feature>